<dbReference type="Gene3D" id="3.55.50.30">
    <property type="match status" value="1"/>
</dbReference>
<dbReference type="InterPro" id="IPR032508">
    <property type="entry name" value="FecR_C"/>
</dbReference>
<dbReference type="EMBL" id="BMIB01000002">
    <property type="protein sequence ID" value="GGH63002.1"/>
    <property type="molecule type" value="Genomic_DNA"/>
</dbReference>
<accession>A0A917IVH2</accession>
<dbReference type="Pfam" id="PF04773">
    <property type="entry name" value="FecR"/>
    <property type="match status" value="1"/>
</dbReference>
<evidence type="ECO:0000313" key="3">
    <source>
        <dbReference type="EMBL" id="GGH63002.1"/>
    </source>
</evidence>
<dbReference type="Gene3D" id="2.60.120.1440">
    <property type="match status" value="1"/>
</dbReference>
<organism evidence="3 4">
    <name type="scientific">Filimonas zeae</name>
    <dbReference type="NCBI Taxonomy" id="1737353"/>
    <lineage>
        <taxon>Bacteria</taxon>
        <taxon>Pseudomonadati</taxon>
        <taxon>Bacteroidota</taxon>
        <taxon>Chitinophagia</taxon>
        <taxon>Chitinophagales</taxon>
        <taxon>Chitinophagaceae</taxon>
        <taxon>Filimonas</taxon>
    </lineage>
</organism>
<keyword evidence="4" id="KW-1185">Reference proteome</keyword>
<dbReference type="PANTHER" id="PTHR30273">
    <property type="entry name" value="PERIPLASMIC SIGNAL SENSOR AND SIGMA FACTOR ACTIVATOR FECR-RELATED"/>
    <property type="match status" value="1"/>
</dbReference>
<protein>
    <submittedName>
        <fullName evidence="3">Iron dicitrate transporter FecR</fullName>
    </submittedName>
</protein>
<dbReference type="InterPro" id="IPR012373">
    <property type="entry name" value="Ferrdict_sens_TM"/>
</dbReference>
<reference evidence="3" key="2">
    <citation type="submission" date="2020-09" db="EMBL/GenBank/DDBJ databases">
        <authorList>
            <person name="Sun Q."/>
            <person name="Zhou Y."/>
        </authorList>
    </citation>
    <scope>NUCLEOTIDE SEQUENCE</scope>
    <source>
        <strain evidence="3">CGMCC 1.15290</strain>
    </source>
</reference>
<evidence type="ECO:0000259" key="1">
    <source>
        <dbReference type="Pfam" id="PF04773"/>
    </source>
</evidence>
<proteinExistence type="predicted"/>
<comment type="caution">
    <text evidence="3">The sequence shown here is derived from an EMBL/GenBank/DDBJ whole genome shotgun (WGS) entry which is preliminary data.</text>
</comment>
<dbReference type="Pfam" id="PF16344">
    <property type="entry name" value="FecR_C"/>
    <property type="match status" value="1"/>
</dbReference>
<feature type="domain" description="FecR protein" evidence="1">
    <location>
        <begin position="182"/>
        <end position="272"/>
    </location>
</feature>
<dbReference type="Proteomes" id="UP000627292">
    <property type="component" value="Unassembled WGS sequence"/>
</dbReference>
<dbReference type="AlphaFoldDB" id="A0A917IVH2"/>
<dbReference type="GO" id="GO:0016989">
    <property type="term" value="F:sigma factor antagonist activity"/>
    <property type="evidence" value="ECO:0007669"/>
    <property type="project" value="TreeGrafter"/>
</dbReference>
<gene>
    <name evidence="3" type="ORF">GCM10011379_13420</name>
</gene>
<dbReference type="RefSeq" id="WP_188951259.1">
    <property type="nucleotide sequence ID" value="NZ_BMIB01000002.1"/>
</dbReference>
<sequence length="392" mass="42668">MPHTAEYYLERLAEGSITPEEWNALQTLLSAAENDAAFAEVLDRQLQQKAAAPGHYPQAVQHIQQGLAARIAAERSTTQVTPVKRLTPRRWMAAAAMVLAALAGTWLLLPRKATQPGQPVAARTPQLAPGINGALLTLADGKQVMLDTIKNGVVALQGGAEVRVVNGALVYENTGTGLAYNTISTPKGREYHIILPDGTGVWLNAASSIRYPIAFTAKERRIQITGEAYIQVAADARKPFYVATPLSQIQVLGTAFNINAYEDEGAEVTTLANGKIQVTGNTLVNGNVLPVTLLPGQAAWCRQKELRVTEGDVEKALAWKNGIFSFQDADIPTVMRQLARWYNVEVKYEGQIPARTFEGEIGRTLRLDQVLRILTKTGIHYEIDGNIVTIQP</sequence>
<evidence type="ECO:0000259" key="2">
    <source>
        <dbReference type="Pfam" id="PF16344"/>
    </source>
</evidence>
<dbReference type="InterPro" id="IPR006860">
    <property type="entry name" value="FecR"/>
</dbReference>
<reference evidence="3" key="1">
    <citation type="journal article" date="2014" name="Int. J. Syst. Evol. Microbiol.">
        <title>Complete genome sequence of Corynebacterium casei LMG S-19264T (=DSM 44701T), isolated from a smear-ripened cheese.</title>
        <authorList>
            <consortium name="US DOE Joint Genome Institute (JGI-PGF)"/>
            <person name="Walter F."/>
            <person name="Albersmeier A."/>
            <person name="Kalinowski J."/>
            <person name="Ruckert C."/>
        </authorList>
    </citation>
    <scope>NUCLEOTIDE SEQUENCE</scope>
    <source>
        <strain evidence="3">CGMCC 1.15290</strain>
    </source>
</reference>
<evidence type="ECO:0000313" key="4">
    <source>
        <dbReference type="Proteomes" id="UP000627292"/>
    </source>
</evidence>
<dbReference type="PANTHER" id="PTHR30273:SF2">
    <property type="entry name" value="PROTEIN FECR"/>
    <property type="match status" value="1"/>
</dbReference>
<feature type="domain" description="Protein FecR C-terminal" evidence="2">
    <location>
        <begin position="324"/>
        <end position="390"/>
    </location>
</feature>
<name>A0A917IVH2_9BACT</name>